<organism evidence="1 2">
    <name type="scientific">Ceriporiopsis subvermispora (strain B)</name>
    <name type="common">White-rot fungus</name>
    <name type="synonym">Gelatoporia subvermispora</name>
    <dbReference type="NCBI Taxonomy" id="914234"/>
    <lineage>
        <taxon>Eukaryota</taxon>
        <taxon>Fungi</taxon>
        <taxon>Dikarya</taxon>
        <taxon>Basidiomycota</taxon>
        <taxon>Agaricomycotina</taxon>
        <taxon>Agaricomycetes</taxon>
        <taxon>Polyporales</taxon>
        <taxon>Gelatoporiaceae</taxon>
        <taxon>Gelatoporia</taxon>
    </lineage>
</organism>
<reference evidence="1 2" key="1">
    <citation type="journal article" date="2012" name="Proc. Natl. Acad. Sci. U.S.A.">
        <title>Comparative genomics of Ceriporiopsis subvermispora and Phanerochaete chrysosporium provide insight into selective ligninolysis.</title>
        <authorList>
            <person name="Fernandez-Fueyo E."/>
            <person name="Ruiz-Duenas F.J."/>
            <person name="Ferreira P."/>
            <person name="Floudas D."/>
            <person name="Hibbett D.S."/>
            <person name="Canessa P."/>
            <person name="Larrondo L.F."/>
            <person name="James T.Y."/>
            <person name="Seelenfreund D."/>
            <person name="Lobos S."/>
            <person name="Polanco R."/>
            <person name="Tello M."/>
            <person name="Honda Y."/>
            <person name="Watanabe T."/>
            <person name="Watanabe T."/>
            <person name="Ryu J.S."/>
            <person name="Kubicek C.P."/>
            <person name="Schmoll M."/>
            <person name="Gaskell J."/>
            <person name="Hammel K.E."/>
            <person name="St John F.J."/>
            <person name="Vanden Wymelenberg A."/>
            <person name="Sabat G."/>
            <person name="Splinter BonDurant S."/>
            <person name="Syed K."/>
            <person name="Yadav J.S."/>
            <person name="Doddapaneni H."/>
            <person name="Subramanian V."/>
            <person name="Lavin J.L."/>
            <person name="Oguiza J.A."/>
            <person name="Perez G."/>
            <person name="Pisabarro A.G."/>
            <person name="Ramirez L."/>
            <person name="Santoyo F."/>
            <person name="Master E."/>
            <person name="Coutinho P.M."/>
            <person name="Henrissat B."/>
            <person name="Lombard V."/>
            <person name="Magnuson J.K."/>
            <person name="Kuees U."/>
            <person name="Hori C."/>
            <person name="Igarashi K."/>
            <person name="Samejima M."/>
            <person name="Held B.W."/>
            <person name="Barry K.W."/>
            <person name="LaButti K.M."/>
            <person name="Lapidus A."/>
            <person name="Lindquist E.A."/>
            <person name="Lucas S.M."/>
            <person name="Riley R."/>
            <person name="Salamov A.A."/>
            <person name="Hoffmeister D."/>
            <person name="Schwenk D."/>
            <person name="Hadar Y."/>
            <person name="Yarden O."/>
            <person name="de Vries R.P."/>
            <person name="Wiebenga A."/>
            <person name="Stenlid J."/>
            <person name="Eastwood D."/>
            <person name="Grigoriev I.V."/>
            <person name="Berka R.M."/>
            <person name="Blanchette R.A."/>
            <person name="Kersten P."/>
            <person name="Martinez A.T."/>
            <person name="Vicuna R."/>
            <person name="Cullen D."/>
        </authorList>
    </citation>
    <scope>NUCLEOTIDE SEQUENCE [LARGE SCALE GENOMIC DNA]</scope>
    <source>
        <strain evidence="1 2">B</strain>
    </source>
</reference>
<dbReference type="HOGENOM" id="CLU_542902_0_0_1"/>
<evidence type="ECO:0000313" key="1">
    <source>
        <dbReference type="EMBL" id="EMD31660.1"/>
    </source>
</evidence>
<evidence type="ECO:0000313" key="2">
    <source>
        <dbReference type="Proteomes" id="UP000016930"/>
    </source>
</evidence>
<dbReference type="AlphaFoldDB" id="M2QHU1"/>
<dbReference type="EMBL" id="KB445816">
    <property type="protein sequence ID" value="EMD31660.1"/>
    <property type="molecule type" value="Genomic_DNA"/>
</dbReference>
<keyword evidence="2" id="KW-1185">Reference proteome</keyword>
<dbReference type="OrthoDB" id="3065422at2759"/>
<proteinExistence type="predicted"/>
<gene>
    <name evidence="1" type="ORF">CERSUDRAFT_119471</name>
</gene>
<protein>
    <submittedName>
        <fullName evidence="1">Uncharacterized protein</fullName>
    </submittedName>
</protein>
<dbReference type="STRING" id="914234.M2QHU1"/>
<sequence length="502" mass="57421">MERRPVLHAFAFFVLEQLLSKPALEQDFYFSALDWATSQFSQWLMAEFKALQLPPNDKLAGETGSQKVFASVARCWHSDLDKPGAVYEARKDLFQRAAPMLERRKNILQLQTSRHRTHVQQLQLDYKPEHRDRLLSGVQTVLVHRLPSPVAQKGVWVCDSQQIFDLWSEHCKKAPQPDTRRPRPVAQVVQDGSYQHIAEPGESARFVELAADGKERLVMLVIRNFCEHDPVLDWVDTTIKEQVDHRTNIRKEDTGSLAQVGWSAGSRSAPKFNWVRNLKSKSLAWEQVRSLDFRASSVFALLWNMAQNRLPEEVRQDFKAWLETSGIHRMTRETPGEEKGCYGIYDDPMRLLFRDVPMAPPGGVCAFNYSRPIHDEVQPHKWAFSWTTSRAAGFPDRPELNCRELDGLHFILACYGIKVKAARDTLVVWVPRDEHGTSLPNIAPIFLDPKQTANVPALQQGAAIVTSPRLMGVWHKYEKQVWSQEVEDAAQEEYALLGHGDE</sequence>
<name>M2QHU1_CERS8</name>
<accession>M2QHU1</accession>
<dbReference type="Proteomes" id="UP000016930">
    <property type="component" value="Unassembled WGS sequence"/>
</dbReference>